<dbReference type="RefSeq" id="WP_345559949.1">
    <property type="nucleotide sequence ID" value="NZ_BAABDQ010000003.1"/>
</dbReference>
<feature type="region of interest" description="Disordered" evidence="1">
    <location>
        <begin position="1"/>
        <end position="23"/>
    </location>
</feature>
<protein>
    <submittedName>
        <fullName evidence="2">Uncharacterized protein</fullName>
    </submittedName>
</protein>
<feature type="compositionally biased region" description="Basic residues" evidence="1">
    <location>
        <begin position="1"/>
        <end position="11"/>
    </location>
</feature>
<sequence length="204" mass="23101">MNSTPRHRSHKGPLDHGPSNPLRPTTELEVLTHTKSGLHVIRQGYDDGQMYEFMIPNCLVVDVETSHFLIPPFKGRILRTCAEGDFNYVSVWVPEEEVLAYDMAYQEAAGLPQYDYSTPTADPEMLHDDSRLRVERIRCATGWIYEVTMPLGLPWPSFYMLPVMLPTRTAPIVSVESTGTHFVSKFWVADNAQPSDLALHQSPN</sequence>
<dbReference type="Proteomes" id="UP001500630">
    <property type="component" value="Unassembled WGS sequence"/>
</dbReference>
<accession>A0ABP6VK89</accession>
<evidence type="ECO:0000313" key="2">
    <source>
        <dbReference type="EMBL" id="GAA3536952.1"/>
    </source>
</evidence>
<reference evidence="3" key="1">
    <citation type="journal article" date="2019" name="Int. J. Syst. Evol. Microbiol.">
        <title>The Global Catalogue of Microorganisms (GCM) 10K type strain sequencing project: providing services to taxonomists for standard genome sequencing and annotation.</title>
        <authorList>
            <consortium name="The Broad Institute Genomics Platform"/>
            <consortium name="The Broad Institute Genome Sequencing Center for Infectious Disease"/>
            <person name="Wu L."/>
            <person name="Ma J."/>
        </authorList>
    </citation>
    <scope>NUCLEOTIDE SEQUENCE [LARGE SCALE GENOMIC DNA]</scope>
    <source>
        <strain evidence="3">JCM 17326</strain>
    </source>
</reference>
<evidence type="ECO:0000256" key="1">
    <source>
        <dbReference type="SAM" id="MobiDB-lite"/>
    </source>
</evidence>
<organism evidence="2 3">
    <name type="scientific">Nonomuraea rosea</name>
    <dbReference type="NCBI Taxonomy" id="638574"/>
    <lineage>
        <taxon>Bacteria</taxon>
        <taxon>Bacillati</taxon>
        <taxon>Actinomycetota</taxon>
        <taxon>Actinomycetes</taxon>
        <taxon>Streptosporangiales</taxon>
        <taxon>Streptosporangiaceae</taxon>
        <taxon>Nonomuraea</taxon>
    </lineage>
</organism>
<name>A0ABP6VK89_9ACTN</name>
<comment type="caution">
    <text evidence="2">The sequence shown here is derived from an EMBL/GenBank/DDBJ whole genome shotgun (WGS) entry which is preliminary data.</text>
</comment>
<dbReference type="EMBL" id="BAABDQ010000003">
    <property type="protein sequence ID" value="GAA3536952.1"/>
    <property type="molecule type" value="Genomic_DNA"/>
</dbReference>
<gene>
    <name evidence="2" type="ORF">GCM10022419_015960</name>
</gene>
<proteinExistence type="predicted"/>
<keyword evidence="3" id="KW-1185">Reference proteome</keyword>
<evidence type="ECO:0000313" key="3">
    <source>
        <dbReference type="Proteomes" id="UP001500630"/>
    </source>
</evidence>